<dbReference type="GO" id="GO:0005801">
    <property type="term" value="C:cis-Golgi network"/>
    <property type="evidence" value="ECO:0007669"/>
    <property type="project" value="InterPro"/>
</dbReference>
<keyword evidence="4" id="KW-0813">Transport</keyword>
<accession>A0A8J4PN66</accession>
<organism evidence="12 13">
    <name type="scientific">Polysphondylium violaceum</name>
    <dbReference type="NCBI Taxonomy" id="133409"/>
    <lineage>
        <taxon>Eukaryota</taxon>
        <taxon>Amoebozoa</taxon>
        <taxon>Evosea</taxon>
        <taxon>Eumycetozoa</taxon>
        <taxon>Dictyostelia</taxon>
        <taxon>Dictyosteliales</taxon>
        <taxon>Dictyosteliaceae</taxon>
        <taxon>Polysphondylium</taxon>
    </lineage>
</organism>
<dbReference type="Proteomes" id="UP000695562">
    <property type="component" value="Unassembled WGS sequence"/>
</dbReference>
<keyword evidence="13" id="KW-1185">Reference proteome</keyword>
<comment type="similarity">
    <text evidence="2">Belongs to the COG3 family.</text>
</comment>
<dbReference type="AlphaFoldDB" id="A0A8J4PN66"/>
<dbReference type="InterPro" id="IPR048685">
    <property type="entry name" value="COG3_C"/>
</dbReference>
<evidence type="ECO:0000313" key="13">
    <source>
        <dbReference type="Proteomes" id="UP000695562"/>
    </source>
</evidence>
<feature type="domain" description="Conserved oligomeric Golgi complex subunit 3 C-terminal" evidence="11">
    <location>
        <begin position="324"/>
        <end position="703"/>
    </location>
</feature>
<feature type="domain" description="Conserved oligomeric Golgi complex subunit 3 N-terminal" evidence="10">
    <location>
        <begin position="131"/>
        <end position="272"/>
    </location>
</feature>
<dbReference type="EMBL" id="AJWJ01000497">
    <property type="protein sequence ID" value="KAF2070398.1"/>
    <property type="molecule type" value="Genomic_DNA"/>
</dbReference>
<keyword evidence="5" id="KW-0653">Protein transport</keyword>
<evidence type="ECO:0000313" key="12">
    <source>
        <dbReference type="EMBL" id="KAF2070398.1"/>
    </source>
</evidence>
<dbReference type="GO" id="GO:0006886">
    <property type="term" value="P:intracellular protein transport"/>
    <property type="evidence" value="ECO:0007669"/>
    <property type="project" value="InterPro"/>
</dbReference>
<dbReference type="InterPro" id="IPR048320">
    <property type="entry name" value="COG3_N"/>
</dbReference>
<dbReference type="GO" id="GO:0000139">
    <property type="term" value="C:Golgi membrane"/>
    <property type="evidence" value="ECO:0007669"/>
    <property type="project" value="UniProtKB-SubCell"/>
</dbReference>
<protein>
    <recommendedName>
        <fullName evidence="3">Conserved oligomeric Golgi complex subunit 3</fullName>
    </recommendedName>
    <alternativeName>
        <fullName evidence="8">Component of oligomeric Golgi complex 3</fullName>
    </alternativeName>
</protein>
<feature type="region of interest" description="Disordered" evidence="9">
    <location>
        <begin position="72"/>
        <end position="94"/>
    </location>
</feature>
<dbReference type="Pfam" id="PF04136">
    <property type="entry name" value="COG3_N"/>
    <property type="match status" value="1"/>
</dbReference>
<keyword evidence="6" id="KW-0333">Golgi apparatus</keyword>
<dbReference type="Pfam" id="PF20671">
    <property type="entry name" value="COG3_C"/>
    <property type="match status" value="1"/>
</dbReference>
<proteinExistence type="inferred from homology"/>
<evidence type="ECO:0000256" key="9">
    <source>
        <dbReference type="SAM" id="MobiDB-lite"/>
    </source>
</evidence>
<evidence type="ECO:0000256" key="4">
    <source>
        <dbReference type="ARBA" id="ARBA00022448"/>
    </source>
</evidence>
<evidence type="ECO:0000256" key="8">
    <source>
        <dbReference type="ARBA" id="ARBA00031339"/>
    </source>
</evidence>
<feature type="compositionally biased region" description="Low complexity" evidence="9">
    <location>
        <begin position="72"/>
        <end position="84"/>
    </location>
</feature>
<dbReference type="GO" id="GO:0007030">
    <property type="term" value="P:Golgi organization"/>
    <property type="evidence" value="ECO:0007669"/>
    <property type="project" value="TreeGrafter"/>
</dbReference>
<evidence type="ECO:0000256" key="2">
    <source>
        <dbReference type="ARBA" id="ARBA00009936"/>
    </source>
</evidence>
<evidence type="ECO:0000256" key="3">
    <source>
        <dbReference type="ARBA" id="ARBA00020976"/>
    </source>
</evidence>
<comment type="subcellular location">
    <subcellularLocation>
        <location evidence="1">Golgi apparatus membrane</location>
        <topology evidence="1">Peripheral membrane protein</topology>
    </subcellularLocation>
</comment>
<dbReference type="PANTHER" id="PTHR13302">
    <property type="entry name" value="CONSERVED OLIGOMERIC GOLGI COMPLEX COMPONENT 3"/>
    <property type="match status" value="1"/>
</dbReference>
<evidence type="ECO:0000256" key="7">
    <source>
        <dbReference type="ARBA" id="ARBA00023136"/>
    </source>
</evidence>
<reference evidence="12" key="1">
    <citation type="submission" date="2020-01" db="EMBL/GenBank/DDBJ databases">
        <title>Development of genomics and gene disruption for Polysphondylium violaceum indicates a role for the polyketide synthase stlB in stalk morphogenesis.</title>
        <authorList>
            <person name="Narita B."/>
            <person name="Kawabe Y."/>
            <person name="Kin K."/>
            <person name="Saito T."/>
            <person name="Gibbs R."/>
            <person name="Kuspa A."/>
            <person name="Muzny D."/>
            <person name="Queller D."/>
            <person name="Richards S."/>
            <person name="Strassman J."/>
            <person name="Sucgang R."/>
            <person name="Worley K."/>
            <person name="Schaap P."/>
        </authorList>
    </citation>
    <scope>NUCLEOTIDE SEQUENCE</scope>
    <source>
        <strain evidence="12">QSvi11</strain>
    </source>
</reference>
<dbReference type="GO" id="GO:0006891">
    <property type="term" value="P:intra-Golgi vesicle-mediated transport"/>
    <property type="evidence" value="ECO:0007669"/>
    <property type="project" value="TreeGrafter"/>
</dbReference>
<dbReference type="PANTHER" id="PTHR13302:SF8">
    <property type="entry name" value="CONSERVED OLIGOMERIC GOLGI COMPLEX SUBUNIT 3"/>
    <property type="match status" value="1"/>
</dbReference>
<sequence length="893" mass="101908">MASPSSSSAINNSGSNKINTVQSKPHFDISVWEKKSKLTTDQYLFVNDFNRYIQEKPIPVNIIDNNTDETISTSSTTATDTKSIGDSNSSINEDEKDIIPKKPIENLSDFYQWFSKIDKSNTHLHQYEWFLETIVNYSEGSDQLLSIINNSQTLVDSIETDYLNLTKKTNQLNESCEKFFKEELKLRYIVQSIQEKSKYFNQLESYSKKFNSQSFNATDPNFFNILESLENSISFIKSNASFMESSKYLQQYVFFFTRALGLMREYISSNLKILTKDLLLSEKNNKTAMTSNINNSDNSVNDIATATAGDDMGDINDVFQTSNIKFRAFSPKIRPLCLELEKRAIGPYSSFLLDAQMIYFQNRRCVLAPIIAAKFQSFSKMTDINQMIRHSSHFMMRFFENEYQIYQHFFSTAGLLQENNTNTTTTPLTASAANNSGGLSHSSSYNSLNNLNNSTNSIHSSNNNMNNNSKGNNNGFGDLLDEYSQLLYDTIRPIYIHVHNFETLCNLAHLIRHELIDDLQENSLRYCNGFKNTIQRMLADIQERLIFVIETYIRDEIKSYVPKPQDLDYPNKLKSLVSTPTSTPDITSPAITSIPSSPSMSMSSATHKTIYYTWYPTLEKSLTCLSKLYLVLETKIFEGLAQEVVEACSFTLVQASRIISQKNEPNIIIDSQLFLIKHLLTLREQIAPFDINFVVIEKIVDFPNLKHSLSTLYNVGSLLSLSANNPILTLLSPRVTNTSIDSKKDLEKELKQTIESFILSTANSTIDQLLSLLTKISVFLNQCIQNQTDPKTLPQQAFADVSRIKDIVGGVKQKIISFLPEIYEKMKLYLTFSTQNLLMKPMRTNIIDSFDQINQYTKKYYTEEQIKSMDLISTDDLKKLLDSIFPIKSNSNQ</sequence>
<name>A0A8J4PN66_9MYCE</name>
<keyword evidence="7" id="KW-0472">Membrane</keyword>
<dbReference type="OrthoDB" id="296793at2759"/>
<feature type="region of interest" description="Disordered" evidence="9">
    <location>
        <begin position="451"/>
        <end position="470"/>
    </location>
</feature>
<evidence type="ECO:0000256" key="6">
    <source>
        <dbReference type="ARBA" id="ARBA00023034"/>
    </source>
</evidence>
<gene>
    <name evidence="12" type="ORF">CYY_008284</name>
</gene>
<evidence type="ECO:0000256" key="1">
    <source>
        <dbReference type="ARBA" id="ARBA00004395"/>
    </source>
</evidence>
<evidence type="ECO:0000259" key="10">
    <source>
        <dbReference type="Pfam" id="PF04136"/>
    </source>
</evidence>
<dbReference type="InterPro" id="IPR007265">
    <property type="entry name" value="COG_su3"/>
</dbReference>
<evidence type="ECO:0000259" key="11">
    <source>
        <dbReference type="Pfam" id="PF20671"/>
    </source>
</evidence>
<comment type="caution">
    <text evidence="12">The sequence shown here is derived from an EMBL/GenBank/DDBJ whole genome shotgun (WGS) entry which is preliminary data.</text>
</comment>
<dbReference type="GO" id="GO:0017119">
    <property type="term" value="C:Golgi transport complex"/>
    <property type="evidence" value="ECO:0007669"/>
    <property type="project" value="TreeGrafter"/>
</dbReference>
<evidence type="ECO:0000256" key="5">
    <source>
        <dbReference type="ARBA" id="ARBA00022927"/>
    </source>
</evidence>